<feature type="compositionally biased region" description="Acidic residues" evidence="1">
    <location>
        <begin position="943"/>
        <end position="955"/>
    </location>
</feature>
<proteinExistence type="predicted"/>
<evidence type="ECO:0000256" key="1">
    <source>
        <dbReference type="SAM" id="MobiDB-lite"/>
    </source>
</evidence>
<gene>
    <name evidence="4" type="ORF">GTW09_17010</name>
</gene>
<feature type="chain" id="PRO_5026713071" description="Cadherin domain-containing protein" evidence="2">
    <location>
        <begin position="21"/>
        <end position="962"/>
    </location>
</feature>
<evidence type="ECO:0000259" key="3">
    <source>
        <dbReference type="PROSITE" id="PS50268"/>
    </source>
</evidence>
<evidence type="ECO:0000313" key="4">
    <source>
        <dbReference type="EMBL" id="NDW23218.1"/>
    </source>
</evidence>
<evidence type="ECO:0000313" key="5">
    <source>
        <dbReference type="Proteomes" id="UP000478837"/>
    </source>
</evidence>
<dbReference type="PROSITE" id="PS51257">
    <property type="entry name" value="PROKAR_LIPOPROTEIN"/>
    <property type="match status" value="1"/>
</dbReference>
<dbReference type="GO" id="GO:0005509">
    <property type="term" value="F:calcium ion binding"/>
    <property type="evidence" value="ECO:0007669"/>
    <property type="project" value="InterPro"/>
</dbReference>
<dbReference type="AlphaFoldDB" id="A0A6L9MYI6"/>
<dbReference type="PROSITE" id="PS50268">
    <property type="entry name" value="CADHERIN_2"/>
    <property type="match status" value="1"/>
</dbReference>
<dbReference type="GO" id="GO:0016020">
    <property type="term" value="C:membrane"/>
    <property type="evidence" value="ECO:0007669"/>
    <property type="project" value="InterPro"/>
</dbReference>
<dbReference type="GO" id="GO:0007156">
    <property type="term" value="P:homophilic cell adhesion via plasma membrane adhesion molecules"/>
    <property type="evidence" value="ECO:0007669"/>
    <property type="project" value="InterPro"/>
</dbReference>
<feature type="region of interest" description="Disordered" evidence="1">
    <location>
        <begin position="943"/>
        <end position="962"/>
    </location>
</feature>
<dbReference type="RefSeq" id="WP_163112820.1">
    <property type="nucleotide sequence ID" value="NZ_JAAAWP010000016.1"/>
</dbReference>
<dbReference type="Proteomes" id="UP000478837">
    <property type="component" value="Unassembled WGS sequence"/>
</dbReference>
<feature type="domain" description="Cadherin" evidence="3">
    <location>
        <begin position="35"/>
        <end position="126"/>
    </location>
</feature>
<accession>A0A6L9MYI6</accession>
<reference evidence="4 5" key="1">
    <citation type="submission" date="2020-01" db="EMBL/GenBank/DDBJ databases">
        <title>Genomes of bacteria type strains.</title>
        <authorList>
            <person name="Chen J."/>
            <person name="Zhu S."/>
            <person name="Yang J."/>
        </authorList>
    </citation>
    <scope>NUCLEOTIDE SEQUENCE [LARGE SCALE GENOMIC DNA]</scope>
    <source>
        <strain evidence="4 5">LMG 22958</strain>
    </source>
</reference>
<keyword evidence="5" id="KW-1185">Reference proteome</keyword>
<dbReference type="Pfam" id="PF17963">
    <property type="entry name" value="Big_9"/>
    <property type="match status" value="2"/>
</dbReference>
<evidence type="ECO:0000256" key="2">
    <source>
        <dbReference type="SAM" id="SignalP"/>
    </source>
</evidence>
<sequence>MRKRFIRSTLSVFIASTLMACGGGSDGGNTGPSVSQSEFTITLNEDTSVTESINATDNDNDDLAFGVSESPQNGTLQVQQDGSFTYTPNQDFFGNDTAQISVSDSIETVSVTLSFTVENVNDLPEIVTSQVAVSSAGETTGQIEAIDADGDALTFAVVTQPSVGVVTLDSSTGAFTFEQNELENVDASFEVSVIDGIGDAVLATISLTPSYASNSDKIAYYYASDLSHLAQAEAFITRENDQDKVAITDADITADIYAELAAGYTEAGFADLAESNAIGNIIDRPTRASAYLVSAEKLDAQGNITLANEFRNKAIRQYNAYIAEIGISNIRPGDASFYLSVVRSYVNAGQLEQASDLLSVIRIYADANHNDNEPMSSAYGFFLQAVKTYVEEQVDAYLNSPTQANYDAAFVGLNFQQSLALQASYQERSGEQYYQRRAFYLVDATRSAFYLSLTGSVTDTAEAEEKAKELLAQTLSLYTNVDYDINYTAQADEFAEATLRRYPTGVGLLAGIFNALYPEVVQSNSNDGFLGNLPLKLVFEEEGENDFDTKRAYRDHYAFQLFNDARSGRALDSTILDLETLFTTTYDDTEYAVEALVEQDANDILDKRAAWLLYYGGFTSQAQKVLNEALRIMGTTPYLEDVRYNANNVLDDQGCLRLVKLEQQFSADNTLNPSSIEGCTALLTTYYSDNTYVSDANRVSALLVGASIYQLADNKAQEKATLDNAWALASSLEDTETRLEHRIEVTNTVASLGYLNDALAYFTESTDDVLATLDTLVDLTERVDMVNTIVDELEFAYEPDSENSFTGTYQLFEAVKRQAGIHSDYASTIAALNSKAMSVQQTLLNASSDFADNENLDLYEVFIEQFSWLGFYENATELARSSIYTDADRNSLFAVIATQAAQRDDFPAFSIANVDTDLDGLPNFFLDGVSDAAIQASGLIADDDADNDGIPDSEDLNPLVKE</sequence>
<organism evidence="4 5">
    <name type="scientific">Alteromonas hispanica</name>
    <dbReference type="NCBI Taxonomy" id="315421"/>
    <lineage>
        <taxon>Bacteria</taxon>
        <taxon>Pseudomonadati</taxon>
        <taxon>Pseudomonadota</taxon>
        <taxon>Gammaproteobacteria</taxon>
        <taxon>Alteromonadales</taxon>
        <taxon>Alteromonadaceae</taxon>
        <taxon>Alteromonas/Salinimonas group</taxon>
        <taxon>Alteromonas</taxon>
    </lineage>
</organism>
<dbReference type="InterPro" id="IPR002126">
    <property type="entry name" value="Cadherin-like_dom"/>
</dbReference>
<keyword evidence="2" id="KW-0732">Signal</keyword>
<dbReference type="EMBL" id="JAAAWP010000016">
    <property type="protein sequence ID" value="NDW23218.1"/>
    <property type="molecule type" value="Genomic_DNA"/>
</dbReference>
<name>A0A6L9MYI6_9ALTE</name>
<dbReference type="Gene3D" id="2.60.40.2810">
    <property type="match status" value="1"/>
</dbReference>
<feature type="signal peptide" evidence="2">
    <location>
        <begin position="1"/>
        <end position="20"/>
    </location>
</feature>
<comment type="caution">
    <text evidence="4">The sequence shown here is derived from an EMBL/GenBank/DDBJ whole genome shotgun (WGS) entry which is preliminary data.</text>
</comment>
<protein>
    <recommendedName>
        <fullName evidence="3">Cadherin domain-containing protein</fullName>
    </recommendedName>
</protein>